<feature type="compositionally biased region" description="Polar residues" evidence="1">
    <location>
        <begin position="382"/>
        <end position="396"/>
    </location>
</feature>
<dbReference type="Pfam" id="PF04294">
    <property type="entry name" value="VanW"/>
    <property type="match status" value="1"/>
</dbReference>
<evidence type="ECO:0000313" key="2">
    <source>
        <dbReference type="EMBL" id="AYC29760.1"/>
    </source>
</evidence>
<evidence type="ECO:0000313" key="3">
    <source>
        <dbReference type="Proteomes" id="UP000265725"/>
    </source>
</evidence>
<dbReference type="OrthoDB" id="2691125at2"/>
<name>A0A385YTX5_9BACL</name>
<dbReference type="InterPro" id="IPR007391">
    <property type="entry name" value="Vancomycin_resist_VanW"/>
</dbReference>
<feature type="compositionally biased region" description="Basic and acidic residues" evidence="1">
    <location>
        <begin position="437"/>
        <end position="448"/>
    </location>
</feature>
<accession>A0A385YTX5</accession>
<organism evidence="2 3">
    <name type="scientific">Paenisporosarcina cavernae</name>
    <dbReference type="NCBI Taxonomy" id="2320858"/>
    <lineage>
        <taxon>Bacteria</taxon>
        <taxon>Bacillati</taxon>
        <taxon>Bacillota</taxon>
        <taxon>Bacilli</taxon>
        <taxon>Bacillales</taxon>
        <taxon>Caryophanaceae</taxon>
        <taxon>Paenisporosarcina</taxon>
    </lineage>
</organism>
<dbReference type="KEGG" id="paek:D3873_07585"/>
<dbReference type="RefSeq" id="WP_119883498.1">
    <property type="nucleotide sequence ID" value="NZ_CP032418.1"/>
</dbReference>
<dbReference type="PANTHER" id="PTHR35788:SF1">
    <property type="entry name" value="EXPORTED PROTEIN"/>
    <property type="match status" value="1"/>
</dbReference>
<feature type="compositionally biased region" description="Low complexity" evidence="1">
    <location>
        <begin position="397"/>
        <end position="414"/>
    </location>
</feature>
<feature type="region of interest" description="Disordered" evidence="1">
    <location>
        <begin position="380"/>
        <end position="448"/>
    </location>
</feature>
<dbReference type="Proteomes" id="UP000265725">
    <property type="component" value="Chromosome"/>
</dbReference>
<evidence type="ECO:0000256" key="1">
    <source>
        <dbReference type="SAM" id="MobiDB-lite"/>
    </source>
</evidence>
<reference evidence="3" key="1">
    <citation type="submission" date="2018-09" db="EMBL/GenBank/DDBJ databases">
        <authorList>
            <person name="Zhu H."/>
        </authorList>
    </citation>
    <scope>NUCLEOTIDE SEQUENCE [LARGE SCALE GENOMIC DNA]</scope>
    <source>
        <strain evidence="3">K2R23-3</strain>
    </source>
</reference>
<gene>
    <name evidence="2" type="ORF">D3873_07585</name>
</gene>
<dbReference type="InterPro" id="IPR052913">
    <property type="entry name" value="Glycopeptide_resist_protein"/>
</dbReference>
<protein>
    <recommendedName>
        <fullName evidence="4">G5 domain-containing protein</fullName>
    </recommendedName>
</protein>
<dbReference type="EMBL" id="CP032418">
    <property type="protein sequence ID" value="AYC29760.1"/>
    <property type="molecule type" value="Genomic_DNA"/>
</dbReference>
<keyword evidence="3" id="KW-1185">Reference proteome</keyword>
<proteinExistence type="predicted"/>
<sequence length="448" mass="49053">MERQNSIQFFLITLLIGVILLAGTFGFSTVSSAIFGTVNSPFEDGTTIGETDVSGLTPQQAKKVLEKDIVNWQENYPISMQVLFKQVLLNPEVIQFDMENSIAEAKNGTQNDLLVLVDEVKLQQSLEEIGYRHAQEQHDFQALKQLLTEKAAHYEKSSVPVNLIRYMSEVSADEGTISDASLPINVQDESPTNWIRNHSTISVPIGEKISLNTLLNDDPTGLYSAEFKTKLASTLYAASLNAPIEVVSRSISESNQYNVPLGTEAYLSETTDLVIKNSYGYPITIQSSISGSTLSVEIRSRMTDLHVTAQKSDQNVLPFRVQIQLVTNPYLVKTELGKEGREVTVSRTIFIGSDEIDTFVQSVDTYFPINEIQYRLQEVASPEQNGSPASPGSTYDSSGGQTNTPTTPSTGTPSTDDDSNPTGTPPGGTDDSDDPDSIEKDDQHHVGK</sequence>
<evidence type="ECO:0008006" key="4">
    <source>
        <dbReference type="Google" id="ProtNLM"/>
    </source>
</evidence>
<dbReference type="PANTHER" id="PTHR35788">
    <property type="entry name" value="EXPORTED PROTEIN-RELATED"/>
    <property type="match status" value="1"/>
</dbReference>
<dbReference type="AlphaFoldDB" id="A0A385YTX5"/>